<evidence type="ECO:0000313" key="2">
    <source>
        <dbReference type="Proteomes" id="UP001154240"/>
    </source>
</evidence>
<protein>
    <submittedName>
        <fullName evidence="1">Uncharacterized protein</fullName>
    </submittedName>
</protein>
<keyword evidence="2" id="KW-1185">Reference proteome</keyword>
<sequence length="147" mass="17105">MCIDVRKTCECGSKTVQFHLRDNLLHSAVIQRVFCPNCPGDTGFDVRSMLNDNGWVVEYDMLLATMLLTAKLQLEPGAVCPEFLFDQGYACWLEMYPGEREDIREEKEKIMALQREDQRQYLQVIQSWNIERIARLKAAGWRKAQQT</sequence>
<dbReference type="AlphaFoldDB" id="A0A9X4RL68"/>
<dbReference type="EMBL" id="JAPHEH010000001">
    <property type="protein sequence ID" value="MDG4475220.1"/>
    <property type="molecule type" value="Genomic_DNA"/>
</dbReference>
<name>A0A9X4RL68_9BACT</name>
<gene>
    <name evidence="1" type="ORF">OLX77_03480</name>
</gene>
<dbReference type="Proteomes" id="UP001154240">
    <property type="component" value="Unassembled WGS sequence"/>
</dbReference>
<comment type="caution">
    <text evidence="1">The sequence shown here is derived from an EMBL/GenBank/DDBJ whole genome shotgun (WGS) entry which is preliminary data.</text>
</comment>
<accession>A0A9X4RL68</accession>
<evidence type="ECO:0000313" key="1">
    <source>
        <dbReference type="EMBL" id="MDG4475220.1"/>
    </source>
</evidence>
<organism evidence="1 2">
    <name type="scientific">Thiovibrio frasassiensis</name>
    <dbReference type="NCBI Taxonomy" id="2984131"/>
    <lineage>
        <taxon>Bacteria</taxon>
        <taxon>Pseudomonadati</taxon>
        <taxon>Thermodesulfobacteriota</taxon>
        <taxon>Desulfobulbia</taxon>
        <taxon>Desulfobulbales</taxon>
        <taxon>Thiovibrionaceae</taxon>
        <taxon>Thiovibrio</taxon>
    </lineage>
</organism>
<reference evidence="1" key="2">
    <citation type="submission" date="2022-10" db="EMBL/GenBank/DDBJ databases">
        <authorList>
            <person name="Aronson H.S."/>
        </authorList>
    </citation>
    <scope>NUCLEOTIDE SEQUENCE</scope>
    <source>
        <strain evidence="1">RS19-109</strain>
    </source>
</reference>
<proteinExistence type="predicted"/>
<reference evidence="1" key="1">
    <citation type="journal article" date="2022" name="bioRxiv">
        <title>Thiovibrio frasassiensisgen. nov., sp. nov., an autotrophic, elemental sulfur disproportionating bacterium isolated from sulfidic karst sediment, and proposal of Thiovibrionaceae fam. nov.</title>
        <authorList>
            <person name="Aronson H."/>
            <person name="Thomas C."/>
            <person name="Bhattacharyya M."/>
            <person name="Eckstein S."/>
            <person name="Jensen S."/>
            <person name="Barco R."/>
            <person name="Macalady J."/>
            <person name="Amend J."/>
        </authorList>
    </citation>
    <scope>NUCLEOTIDE SEQUENCE</scope>
    <source>
        <strain evidence="1">RS19-109</strain>
    </source>
</reference>
<dbReference type="RefSeq" id="WP_307632195.1">
    <property type="nucleotide sequence ID" value="NZ_JAPHEH010000001.1"/>
</dbReference>